<dbReference type="InterPro" id="IPR011009">
    <property type="entry name" value="Kinase-like_dom_sf"/>
</dbReference>
<organism evidence="1">
    <name type="scientific">marine sediment metagenome</name>
    <dbReference type="NCBI Taxonomy" id="412755"/>
    <lineage>
        <taxon>unclassified sequences</taxon>
        <taxon>metagenomes</taxon>
        <taxon>ecological metagenomes</taxon>
    </lineage>
</organism>
<name>X0T7A6_9ZZZZ</name>
<dbReference type="Gene3D" id="3.90.1200.10">
    <property type="match status" value="1"/>
</dbReference>
<gene>
    <name evidence="1" type="ORF">S01H1_06872</name>
</gene>
<dbReference type="SUPFAM" id="SSF56112">
    <property type="entry name" value="Protein kinase-like (PK-like)"/>
    <property type="match status" value="1"/>
</dbReference>
<dbReference type="Pfam" id="PF04655">
    <property type="entry name" value="APH_6_hur"/>
    <property type="match status" value="1"/>
</dbReference>
<dbReference type="GO" id="GO:0019748">
    <property type="term" value="P:secondary metabolic process"/>
    <property type="evidence" value="ECO:0007669"/>
    <property type="project" value="InterPro"/>
</dbReference>
<dbReference type="AlphaFoldDB" id="X0T7A6"/>
<feature type="non-terminal residue" evidence="1">
    <location>
        <position position="268"/>
    </location>
</feature>
<proteinExistence type="predicted"/>
<accession>X0T7A6</accession>
<comment type="caution">
    <text evidence="1">The sequence shown here is derived from an EMBL/GenBank/DDBJ whole genome shotgun (WGS) entry which is preliminary data.</text>
</comment>
<dbReference type="InterPro" id="IPR006748">
    <property type="entry name" value="NH2Glyco/OHUrea_AB-resist_kin"/>
</dbReference>
<protein>
    <recommendedName>
        <fullName evidence="2">Aminoglycoside/hydroxyurea antibiotic resistance kinase</fullName>
    </recommendedName>
</protein>
<evidence type="ECO:0008006" key="2">
    <source>
        <dbReference type="Google" id="ProtNLM"/>
    </source>
</evidence>
<evidence type="ECO:0000313" key="1">
    <source>
        <dbReference type="EMBL" id="GAF84057.1"/>
    </source>
</evidence>
<reference evidence="1" key="1">
    <citation type="journal article" date="2014" name="Front. Microbiol.">
        <title>High frequency of phylogenetically diverse reductive dehalogenase-homologous genes in deep subseafloor sedimentary metagenomes.</title>
        <authorList>
            <person name="Kawai M."/>
            <person name="Futagami T."/>
            <person name="Toyoda A."/>
            <person name="Takaki Y."/>
            <person name="Nishi S."/>
            <person name="Hori S."/>
            <person name="Arai W."/>
            <person name="Tsubouchi T."/>
            <person name="Morono Y."/>
            <person name="Uchiyama I."/>
            <person name="Ito T."/>
            <person name="Fujiyama A."/>
            <person name="Inagaki F."/>
            <person name="Takami H."/>
        </authorList>
    </citation>
    <scope>NUCLEOTIDE SEQUENCE</scope>
    <source>
        <strain evidence="1">Expedition CK06-06</strain>
    </source>
</reference>
<dbReference type="GO" id="GO:0016773">
    <property type="term" value="F:phosphotransferase activity, alcohol group as acceptor"/>
    <property type="evidence" value="ECO:0007669"/>
    <property type="project" value="InterPro"/>
</dbReference>
<sequence>MNSVPGDFARTIVDLHGQAGAGWLGRLPSVIGGCAQCWALTVLPPFQPLSYNYVAPAVRSDGTDAILKVGFPSPDLLTEIEALRTYGGHGIVHLLEVDRDQGALLLERLKPGSPLSTLTDDEEETSIAVQVMQQLWKPVSAGHPFPTVAKWASGLHKLREHYEGSTGPFPTHLVEMAEALFSDLIGSMAQPVLLHGDLHHENILKAERQPWLAIDPKGVVGEAAYEVGALLRNPRPQLLAAPYPGQVLAARVDQLAEELGFDRARIVG</sequence>
<dbReference type="EMBL" id="BARS01003544">
    <property type="protein sequence ID" value="GAF84057.1"/>
    <property type="molecule type" value="Genomic_DNA"/>
</dbReference>